<dbReference type="EMBL" id="JAGETX010000007">
    <property type="protein sequence ID" value="MBO3271667.1"/>
    <property type="molecule type" value="Genomic_DNA"/>
</dbReference>
<sequence>MSIVALPIVFENTAGIIAAHSDGYALVRYHARPRRSNDLRNLLEYLGGFLVDRGWQRILCDARNMKALTLDEQRWMQEQWYPSNVMRPNQLSTVYLSGEDAAVQLLLEEMAPVTQTPPTFSSLQEAQTYLARRS</sequence>
<comment type="caution">
    <text evidence="1">The sequence shown here is derived from an EMBL/GenBank/DDBJ whole genome shotgun (WGS) entry which is preliminary data.</text>
</comment>
<organism evidence="1 2">
    <name type="scientific">Hymenobacter defluvii</name>
    <dbReference type="NCBI Taxonomy" id="2054411"/>
    <lineage>
        <taxon>Bacteria</taxon>
        <taxon>Pseudomonadati</taxon>
        <taxon>Bacteroidota</taxon>
        <taxon>Cytophagia</taxon>
        <taxon>Cytophagales</taxon>
        <taxon>Hymenobacteraceae</taxon>
        <taxon>Hymenobacter</taxon>
    </lineage>
</organism>
<dbReference type="RefSeq" id="WP_185282809.1">
    <property type="nucleotide sequence ID" value="NZ_JAGETX010000007.1"/>
</dbReference>
<accession>A0ABS3TDH1</accession>
<protein>
    <recommendedName>
        <fullName evidence="3">STAS/SEC14 domain-containing protein</fullName>
    </recommendedName>
</protein>
<keyword evidence="2" id="KW-1185">Reference proteome</keyword>
<name>A0ABS3TDH1_9BACT</name>
<evidence type="ECO:0000313" key="2">
    <source>
        <dbReference type="Proteomes" id="UP000670527"/>
    </source>
</evidence>
<reference evidence="1 2" key="1">
    <citation type="submission" date="2021-03" db="EMBL/GenBank/DDBJ databases">
        <authorList>
            <person name="Kim M.K."/>
        </authorList>
    </citation>
    <scope>NUCLEOTIDE SEQUENCE [LARGE SCALE GENOMIC DNA]</scope>
    <source>
        <strain evidence="1 2">BT507</strain>
    </source>
</reference>
<gene>
    <name evidence="1" type="ORF">J4D97_13480</name>
</gene>
<proteinExistence type="predicted"/>
<dbReference type="Proteomes" id="UP000670527">
    <property type="component" value="Unassembled WGS sequence"/>
</dbReference>
<evidence type="ECO:0008006" key="3">
    <source>
        <dbReference type="Google" id="ProtNLM"/>
    </source>
</evidence>
<evidence type="ECO:0000313" key="1">
    <source>
        <dbReference type="EMBL" id="MBO3271667.1"/>
    </source>
</evidence>